<dbReference type="GO" id="GO:0005509">
    <property type="term" value="F:calcium ion binding"/>
    <property type="evidence" value="ECO:0007669"/>
    <property type="project" value="InterPro"/>
</dbReference>
<proteinExistence type="predicted"/>
<dbReference type="Gene3D" id="2.150.10.10">
    <property type="entry name" value="Serralysin-like metalloprotease, C-terminal"/>
    <property type="match status" value="1"/>
</dbReference>
<evidence type="ECO:0000256" key="1">
    <source>
        <dbReference type="ARBA" id="ARBA00004613"/>
    </source>
</evidence>
<keyword evidence="2" id="KW-0964">Secreted</keyword>
<protein>
    <submittedName>
        <fullName evidence="3">Unannotated protein</fullName>
    </submittedName>
</protein>
<evidence type="ECO:0000256" key="2">
    <source>
        <dbReference type="ARBA" id="ARBA00022525"/>
    </source>
</evidence>
<dbReference type="PANTHER" id="PTHR38340:SF1">
    <property type="entry name" value="S-LAYER PROTEIN"/>
    <property type="match status" value="1"/>
</dbReference>
<dbReference type="PROSITE" id="PS00330">
    <property type="entry name" value="HEMOLYSIN_CALCIUM"/>
    <property type="match status" value="1"/>
</dbReference>
<dbReference type="EMBL" id="CAFBNF010000123">
    <property type="protein sequence ID" value="CAB4946282.1"/>
    <property type="molecule type" value="Genomic_DNA"/>
</dbReference>
<evidence type="ECO:0000313" key="3">
    <source>
        <dbReference type="EMBL" id="CAB4946282.1"/>
    </source>
</evidence>
<dbReference type="AlphaFoldDB" id="A0A6J7JW62"/>
<dbReference type="SUPFAM" id="SSF51120">
    <property type="entry name" value="beta-Roll"/>
    <property type="match status" value="1"/>
</dbReference>
<dbReference type="PANTHER" id="PTHR38340">
    <property type="entry name" value="S-LAYER PROTEIN"/>
    <property type="match status" value="1"/>
</dbReference>
<comment type="subcellular location">
    <subcellularLocation>
        <location evidence="1">Secreted</location>
    </subcellularLocation>
</comment>
<organism evidence="3">
    <name type="scientific">freshwater metagenome</name>
    <dbReference type="NCBI Taxonomy" id="449393"/>
    <lineage>
        <taxon>unclassified sequences</taxon>
        <taxon>metagenomes</taxon>
        <taxon>ecological metagenomes</taxon>
    </lineage>
</organism>
<dbReference type="GO" id="GO:0005576">
    <property type="term" value="C:extracellular region"/>
    <property type="evidence" value="ECO:0007669"/>
    <property type="project" value="UniProtKB-SubCell"/>
</dbReference>
<reference evidence="3" key="1">
    <citation type="submission" date="2020-05" db="EMBL/GenBank/DDBJ databases">
        <authorList>
            <person name="Chiriac C."/>
            <person name="Salcher M."/>
            <person name="Ghai R."/>
            <person name="Kavagutti S V."/>
        </authorList>
    </citation>
    <scope>NUCLEOTIDE SEQUENCE</scope>
</reference>
<dbReference type="InterPro" id="IPR018511">
    <property type="entry name" value="Hemolysin-typ_Ca-bd_CS"/>
</dbReference>
<dbReference type="Pfam" id="PF00353">
    <property type="entry name" value="HemolysinCabind"/>
    <property type="match status" value="1"/>
</dbReference>
<accession>A0A6J7JW62</accession>
<dbReference type="InterPro" id="IPR001343">
    <property type="entry name" value="Hemolysn_Ca-bd"/>
</dbReference>
<dbReference type="InterPro" id="IPR011049">
    <property type="entry name" value="Serralysin-like_metalloprot_C"/>
</dbReference>
<sequence>MRAQFIGTACGLALVLGAVSVPAAGAATVATCNGVRATIVSSAAKVTGTAARDVIVGTRTSGQTINSLGGNDIICASSGPDVINAGDGSDMVLAGLGNDRIDGGAGADMVNGGAGTDTLTGGLGNDSLNGGTGSDALTPGAGTNVCSTDPLDTLVAPCPPDTTAPVISAVSVPSSVTAGNTLSLSFDVADAGGVTNAFFKISGASSWVTTWCGFATDAPLVAGTPFAGTYAANCPVPASAANGTYTLWLDAQDSFGNLTTSTQVDFQVVGGLADTTVPVISAVSVPLSVTAGGVLSLRFDVADAGGVSNSFFKISGASGWVSTWCGFGTDAPLTSGTRFAGTYAASCPVPAAAVNGTYTLWLDAQDSFGNFTTSTQVNFQVVGGSNDSAAPVVSEASARTVSGSPGSVVVRWRATDETGVGGAAAYLALGGYSFADNTGSSYFDYGAPVTRVSGDANDGIYEVTLMRRSNAPAGIYTLWISIIDTLGNKVFQMQPPNSPVTVTLP</sequence>
<gene>
    <name evidence="3" type="ORF">UFOPK3773_01148</name>
</gene>
<dbReference type="PRINTS" id="PR00313">
    <property type="entry name" value="CABNDNGRPT"/>
</dbReference>
<dbReference type="InterPro" id="IPR050557">
    <property type="entry name" value="RTX_toxin/Mannuronan_C5-epim"/>
</dbReference>
<name>A0A6J7JW62_9ZZZZ</name>